<sequence>MDFRKLNSWTVKYHFPMPFINQLLDILAGKGWYFFLDGYSGYNHISILPKDKEKTTFTCLYDSFTFQRMPFGLCNASATFQRCMLSIFADMVEDSGSVHG</sequence>
<gene>
    <name evidence="2" type="ORF">MTR67_031450</name>
</gene>
<name>A0AAF0U2G4_SOLVR</name>
<dbReference type="Gene3D" id="3.30.70.270">
    <property type="match status" value="1"/>
</dbReference>
<dbReference type="PANTHER" id="PTHR24559:SF444">
    <property type="entry name" value="REVERSE TRANSCRIPTASE DOMAIN-CONTAINING PROTEIN"/>
    <property type="match status" value="1"/>
</dbReference>
<dbReference type="Pfam" id="PF00078">
    <property type="entry name" value="RVT_1"/>
    <property type="match status" value="1"/>
</dbReference>
<dbReference type="SUPFAM" id="SSF56672">
    <property type="entry name" value="DNA/RNA polymerases"/>
    <property type="match status" value="1"/>
</dbReference>
<dbReference type="InterPro" id="IPR043128">
    <property type="entry name" value="Rev_trsase/Diguanyl_cyclase"/>
</dbReference>
<dbReference type="EMBL" id="CP133618">
    <property type="protein sequence ID" value="WMV38065.1"/>
    <property type="molecule type" value="Genomic_DNA"/>
</dbReference>
<evidence type="ECO:0000259" key="1">
    <source>
        <dbReference type="Pfam" id="PF00078"/>
    </source>
</evidence>
<dbReference type="Proteomes" id="UP001234989">
    <property type="component" value="Chromosome 7"/>
</dbReference>
<protein>
    <recommendedName>
        <fullName evidence="1">Reverse transcriptase domain-containing protein</fullName>
    </recommendedName>
</protein>
<proteinExistence type="predicted"/>
<dbReference type="InterPro" id="IPR000477">
    <property type="entry name" value="RT_dom"/>
</dbReference>
<dbReference type="InterPro" id="IPR043502">
    <property type="entry name" value="DNA/RNA_pol_sf"/>
</dbReference>
<accession>A0AAF0U2G4</accession>
<feature type="domain" description="Reverse transcriptase" evidence="1">
    <location>
        <begin position="1"/>
        <end position="91"/>
    </location>
</feature>
<dbReference type="AlphaFoldDB" id="A0AAF0U2G4"/>
<evidence type="ECO:0000313" key="2">
    <source>
        <dbReference type="EMBL" id="WMV38065.1"/>
    </source>
</evidence>
<dbReference type="CDD" id="cd01647">
    <property type="entry name" value="RT_LTR"/>
    <property type="match status" value="1"/>
</dbReference>
<reference evidence="2" key="1">
    <citation type="submission" date="2023-08" db="EMBL/GenBank/DDBJ databases">
        <title>A de novo genome assembly of Solanum verrucosum Schlechtendal, a Mexican diploid species geographically isolated from the other diploid A-genome species in potato relatives.</title>
        <authorList>
            <person name="Hosaka K."/>
        </authorList>
    </citation>
    <scope>NUCLEOTIDE SEQUENCE</scope>
    <source>
        <tissue evidence="2">Young leaves</tissue>
    </source>
</reference>
<dbReference type="PANTHER" id="PTHR24559">
    <property type="entry name" value="TRANSPOSON TY3-I GAG-POL POLYPROTEIN"/>
    <property type="match status" value="1"/>
</dbReference>
<keyword evidence="3" id="KW-1185">Reference proteome</keyword>
<dbReference type="InterPro" id="IPR053134">
    <property type="entry name" value="RNA-dir_DNA_polymerase"/>
</dbReference>
<evidence type="ECO:0000313" key="3">
    <source>
        <dbReference type="Proteomes" id="UP001234989"/>
    </source>
</evidence>
<dbReference type="Gene3D" id="3.10.10.10">
    <property type="entry name" value="HIV Type 1 Reverse Transcriptase, subunit A, domain 1"/>
    <property type="match status" value="1"/>
</dbReference>
<organism evidence="2 3">
    <name type="scientific">Solanum verrucosum</name>
    <dbReference type="NCBI Taxonomy" id="315347"/>
    <lineage>
        <taxon>Eukaryota</taxon>
        <taxon>Viridiplantae</taxon>
        <taxon>Streptophyta</taxon>
        <taxon>Embryophyta</taxon>
        <taxon>Tracheophyta</taxon>
        <taxon>Spermatophyta</taxon>
        <taxon>Magnoliopsida</taxon>
        <taxon>eudicotyledons</taxon>
        <taxon>Gunneridae</taxon>
        <taxon>Pentapetalae</taxon>
        <taxon>asterids</taxon>
        <taxon>lamiids</taxon>
        <taxon>Solanales</taxon>
        <taxon>Solanaceae</taxon>
        <taxon>Solanoideae</taxon>
        <taxon>Solaneae</taxon>
        <taxon>Solanum</taxon>
    </lineage>
</organism>